<evidence type="ECO:0000256" key="6">
    <source>
        <dbReference type="ARBA" id="ARBA00022679"/>
    </source>
</evidence>
<dbReference type="Pfam" id="PF02518">
    <property type="entry name" value="HATPase_c"/>
    <property type="match status" value="1"/>
</dbReference>
<dbReference type="InterPro" id="IPR036890">
    <property type="entry name" value="HATPase_C_sf"/>
</dbReference>
<dbReference type="PROSITE" id="PS50109">
    <property type="entry name" value="HIS_KIN"/>
    <property type="match status" value="1"/>
</dbReference>
<keyword evidence="4" id="KW-1003">Cell membrane</keyword>
<reference evidence="18" key="1">
    <citation type="journal article" date="2021" name="PeerJ">
        <title>Extensive microbial diversity within the chicken gut microbiome revealed by metagenomics and culture.</title>
        <authorList>
            <person name="Gilroy R."/>
            <person name="Ravi A."/>
            <person name="Getino M."/>
            <person name="Pursley I."/>
            <person name="Horton D.L."/>
            <person name="Alikhan N.F."/>
            <person name="Baker D."/>
            <person name="Gharbi K."/>
            <person name="Hall N."/>
            <person name="Watson M."/>
            <person name="Adriaenssens E.M."/>
            <person name="Foster-Nyarko E."/>
            <person name="Jarju S."/>
            <person name="Secka A."/>
            <person name="Antonio M."/>
            <person name="Oren A."/>
            <person name="Chaudhuri R.R."/>
            <person name="La Ragione R."/>
            <person name="Hildebrand F."/>
            <person name="Pallen M.J."/>
        </authorList>
    </citation>
    <scope>NUCLEOTIDE SEQUENCE</scope>
    <source>
        <strain evidence="18">CHK185-5351</strain>
    </source>
</reference>
<accession>A0A9D2SNC6</accession>
<comment type="subcellular location">
    <subcellularLocation>
        <location evidence="2">Cell membrane</location>
        <topology evidence="2">Multi-pass membrane protein</topology>
    </subcellularLocation>
</comment>
<dbReference type="InterPro" id="IPR003661">
    <property type="entry name" value="HisK_dim/P_dom"/>
</dbReference>
<dbReference type="PRINTS" id="PR00344">
    <property type="entry name" value="BCTRLSENSOR"/>
</dbReference>
<dbReference type="GO" id="GO:0005886">
    <property type="term" value="C:plasma membrane"/>
    <property type="evidence" value="ECO:0007669"/>
    <property type="project" value="UniProtKB-SubCell"/>
</dbReference>
<keyword evidence="11 15" id="KW-1133">Transmembrane helix</keyword>
<dbReference type="Gene3D" id="3.30.565.10">
    <property type="entry name" value="Histidine kinase-like ATPase, C-terminal domain"/>
    <property type="match status" value="1"/>
</dbReference>
<evidence type="ECO:0000256" key="5">
    <source>
        <dbReference type="ARBA" id="ARBA00022553"/>
    </source>
</evidence>
<dbReference type="InterPro" id="IPR050398">
    <property type="entry name" value="HssS/ArlS-like"/>
</dbReference>
<organism evidence="18 19">
    <name type="scientific">Candidatus Fusicatenibacter intestinigallinarum</name>
    <dbReference type="NCBI Taxonomy" id="2838598"/>
    <lineage>
        <taxon>Bacteria</taxon>
        <taxon>Bacillati</taxon>
        <taxon>Bacillota</taxon>
        <taxon>Clostridia</taxon>
        <taxon>Lachnospirales</taxon>
        <taxon>Lachnospiraceae</taxon>
        <taxon>Fusicatenibacter</taxon>
    </lineage>
</organism>
<dbReference type="CDD" id="cd06225">
    <property type="entry name" value="HAMP"/>
    <property type="match status" value="1"/>
</dbReference>
<comment type="catalytic activity">
    <reaction evidence="1">
        <text>ATP + protein L-histidine = ADP + protein N-phospho-L-histidine.</text>
        <dbReference type="EC" id="2.7.13.3"/>
    </reaction>
</comment>
<feature type="domain" description="HAMP" evidence="17">
    <location>
        <begin position="83"/>
        <end position="135"/>
    </location>
</feature>
<evidence type="ECO:0000256" key="3">
    <source>
        <dbReference type="ARBA" id="ARBA00012438"/>
    </source>
</evidence>
<evidence type="ECO:0000259" key="17">
    <source>
        <dbReference type="PROSITE" id="PS50885"/>
    </source>
</evidence>
<gene>
    <name evidence="18" type="ORF">H9705_07135</name>
</gene>
<dbReference type="PROSITE" id="PS50885">
    <property type="entry name" value="HAMP"/>
    <property type="match status" value="1"/>
</dbReference>
<evidence type="ECO:0000256" key="9">
    <source>
        <dbReference type="ARBA" id="ARBA00022777"/>
    </source>
</evidence>
<evidence type="ECO:0000256" key="12">
    <source>
        <dbReference type="ARBA" id="ARBA00023012"/>
    </source>
</evidence>
<evidence type="ECO:0000256" key="8">
    <source>
        <dbReference type="ARBA" id="ARBA00022741"/>
    </source>
</evidence>
<dbReference type="SMART" id="SM00387">
    <property type="entry name" value="HATPase_c"/>
    <property type="match status" value="1"/>
</dbReference>
<keyword evidence="6" id="KW-0808">Transferase</keyword>
<dbReference type="Gene3D" id="6.10.340.10">
    <property type="match status" value="1"/>
</dbReference>
<evidence type="ECO:0000313" key="18">
    <source>
        <dbReference type="EMBL" id="HJC15584.1"/>
    </source>
</evidence>
<feature type="coiled-coil region" evidence="14">
    <location>
        <begin position="116"/>
        <end position="143"/>
    </location>
</feature>
<comment type="caution">
    <text evidence="18">The sequence shown here is derived from an EMBL/GenBank/DDBJ whole genome shotgun (WGS) entry which is preliminary data.</text>
</comment>
<evidence type="ECO:0000256" key="1">
    <source>
        <dbReference type="ARBA" id="ARBA00000085"/>
    </source>
</evidence>
<keyword evidence="10" id="KW-0067">ATP-binding</keyword>
<dbReference type="CDD" id="cd00082">
    <property type="entry name" value="HisKA"/>
    <property type="match status" value="1"/>
</dbReference>
<dbReference type="InterPro" id="IPR036097">
    <property type="entry name" value="HisK_dim/P_sf"/>
</dbReference>
<dbReference type="SMART" id="SM00388">
    <property type="entry name" value="HisKA"/>
    <property type="match status" value="1"/>
</dbReference>
<keyword evidence="7 15" id="KW-0812">Transmembrane</keyword>
<feature type="transmembrane region" description="Helical" evidence="15">
    <location>
        <begin position="63"/>
        <end position="82"/>
    </location>
</feature>
<evidence type="ECO:0000256" key="2">
    <source>
        <dbReference type="ARBA" id="ARBA00004651"/>
    </source>
</evidence>
<dbReference type="EMBL" id="DWWU01000030">
    <property type="protein sequence ID" value="HJC15584.1"/>
    <property type="molecule type" value="Genomic_DNA"/>
</dbReference>
<keyword evidence="9 18" id="KW-0418">Kinase</keyword>
<protein>
    <recommendedName>
        <fullName evidence="3">histidine kinase</fullName>
        <ecNumber evidence="3">2.7.13.3</ecNumber>
    </recommendedName>
</protein>
<keyword evidence="5" id="KW-0597">Phosphoprotein</keyword>
<dbReference type="InterPro" id="IPR003594">
    <property type="entry name" value="HATPase_dom"/>
</dbReference>
<evidence type="ECO:0000256" key="4">
    <source>
        <dbReference type="ARBA" id="ARBA00022475"/>
    </source>
</evidence>
<dbReference type="SMART" id="SM00304">
    <property type="entry name" value="HAMP"/>
    <property type="match status" value="1"/>
</dbReference>
<dbReference type="FunFam" id="3.30.565.10:FF:000013">
    <property type="entry name" value="Two-component sensor histidine kinase"/>
    <property type="match status" value="1"/>
</dbReference>
<evidence type="ECO:0000256" key="13">
    <source>
        <dbReference type="ARBA" id="ARBA00023136"/>
    </source>
</evidence>
<dbReference type="EC" id="2.7.13.3" evidence="3"/>
<name>A0A9D2SNC6_9FIRM</name>
<dbReference type="AlphaFoldDB" id="A0A9D2SNC6"/>
<dbReference type="PANTHER" id="PTHR45528">
    <property type="entry name" value="SENSOR HISTIDINE KINASE CPXA"/>
    <property type="match status" value="1"/>
</dbReference>
<keyword evidence="12" id="KW-0902">Two-component regulatory system</keyword>
<dbReference type="Pfam" id="PF00512">
    <property type="entry name" value="HisKA"/>
    <property type="match status" value="1"/>
</dbReference>
<dbReference type="Gene3D" id="1.10.287.130">
    <property type="match status" value="1"/>
</dbReference>
<dbReference type="SUPFAM" id="SSF158472">
    <property type="entry name" value="HAMP domain-like"/>
    <property type="match status" value="1"/>
</dbReference>
<dbReference type="GO" id="GO:0005524">
    <property type="term" value="F:ATP binding"/>
    <property type="evidence" value="ECO:0007669"/>
    <property type="project" value="UniProtKB-KW"/>
</dbReference>
<evidence type="ECO:0000256" key="7">
    <source>
        <dbReference type="ARBA" id="ARBA00022692"/>
    </source>
</evidence>
<dbReference type="SUPFAM" id="SSF55874">
    <property type="entry name" value="ATPase domain of HSP90 chaperone/DNA topoisomerase II/histidine kinase"/>
    <property type="match status" value="1"/>
</dbReference>
<dbReference type="InterPro" id="IPR003660">
    <property type="entry name" value="HAMP_dom"/>
</dbReference>
<keyword evidence="14" id="KW-0175">Coiled coil</keyword>
<sequence>MKLDFIKTFGGKIIFCLAACAGLTVGVVLAVAWMVGSVERYLRDSGYRSVLLGPDGLRPEAKIFFLAVAAVLTFSVSFYLMLRESIRYIHLLADKVRDISEGDLDHPVEVRGSDEFAAMAADLNAMQKNVKRLMEKERIAEHTKNDLVSSVAHDLRTPLTSIIGYLGWVRTRKDLDAATREKYLEIAYSKALRLEQLTNELFGFVKLEHNEMTLRLGKLDLIQLMEQMLDEMTPSFVQNDLTVKFRHEKETMLIEADGDLLARLFANLLNNAVKYGKEGKQIRVEVEQSGFYAVTKVINYGHVIPRNEQEAIFRKFYRAEQSRSRDTGGTGLGLAIAEQIVELHHGEIRVKSDLQGTVFEVELPMRQGEKEEIS</sequence>
<keyword evidence="13 15" id="KW-0472">Membrane</keyword>
<dbReference type="Pfam" id="PF00672">
    <property type="entry name" value="HAMP"/>
    <property type="match status" value="1"/>
</dbReference>
<evidence type="ECO:0000259" key="16">
    <source>
        <dbReference type="PROSITE" id="PS50109"/>
    </source>
</evidence>
<dbReference type="GO" id="GO:0000155">
    <property type="term" value="F:phosphorelay sensor kinase activity"/>
    <property type="evidence" value="ECO:0007669"/>
    <property type="project" value="InterPro"/>
</dbReference>
<reference evidence="18" key="2">
    <citation type="submission" date="2021-04" db="EMBL/GenBank/DDBJ databases">
        <authorList>
            <person name="Gilroy R."/>
        </authorList>
    </citation>
    <scope>NUCLEOTIDE SEQUENCE</scope>
    <source>
        <strain evidence="18">CHK185-5351</strain>
    </source>
</reference>
<feature type="transmembrane region" description="Helical" evidence="15">
    <location>
        <begin position="12"/>
        <end position="35"/>
    </location>
</feature>
<evidence type="ECO:0000256" key="15">
    <source>
        <dbReference type="SAM" id="Phobius"/>
    </source>
</evidence>
<proteinExistence type="predicted"/>
<feature type="domain" description="Histidine kinase" evidence="16">
    <location>
        <begin position="150"/>
        <end position="367"/>
    </location>
</feature>
<dbReference type="InterPro" id="IPR004358">
    <property type="entry name" value="Sig_transdc_His_kin-like_C"/>
</dbReference>
<evidence type="ECO:0000256" key="10">
    <source>
        <dbReference type="ARBA" id="ARBA00022840"/>
    </source>
</evidence>
<evidence type="ECO:0000256" key="14">
    <source>
        <dbReference type="SAM" id="Coils"/>
    </source>
</evidence>
<dbReference type="PANTHER" id="PTHR45528:SF1">
    <property type="entry name" value="SENSOR HISTIDINE KINASE CPXA"/>
    <property type="match status" value="1"/>
</dbReference>
<evidence type="ECO:0000313" key="19">
    <source>
        <dbReference type="Proteomes" id="UP000823849"/>
    </source>
</evidence>
<dbReference type="InterPro" id="IPR005467">
    <property type="entry name" value="His_kinase_dom"/>
</dbReference>
<dbReference type="Proteomes" id="UP000823849">
    <property type="component" value="Unassembled WGS sequence"/>
</dbReference>
<dbReference type="SUPFAM" id="SSF47384">
    <property type="entry name" value="Homodimeric domain of signal transducing histidine kinase"/>
    <property type="match status" value="1"/>
</dbReference>
<keyword evidence="8" id="KW-0547">Nucleotide-binding</keyword>
<evidence type="ECO:0000256" key="11">
    <source>
        <dbReference type="ARBA" id="ARBA00022989"/>
    </source>
</evidence>